<proteinExistence type="predicted"/>
<organism evidence="1">
    <name type="scientific">Siphoviridae sp. ctDXu9</name>
    <dbReference type="NCBI Taxonomy" id="2825387"/>
    <lineage>
        <taxon>Viruses</taxon>
        <taxon>Duplodnaviria</taxon>
        <taxon>Heunggongvirae</taxon>
        <taxon>Uroviricota</taxon>
        <taxon>Caudoviricetes</taxon>
    </lineage>
</organism>
<evidence type="ECO:0000313" key="1">
    <source>
        <dbReference type="EMBL" id="DAG04635.1"/>
    </source>
</evidence>
<reference evidence="1" key="1">
    <citation type="journal article" date="2021" name="Proc. Natl. Acad. Sci. U.S.A.">
        <title>A Catalog of Tens of Thousands of Viruses from Human Metagenomes Reveals Hidden Associations with Chronic Diseases.</title>
        <authorList>
            <person name="Tisza M.J."/>
            <person name="Buck C.B."/>
        </authorList>
    </citation>
    <scope>NUCLEOTIDE SEQUENCE</scope>
    <source>
        <strain evidence="1">CtDXu9</strain>
    </source>
</reference>
<dbReference type="EMBL" id="BK016244">
    <property type="protein sequence ID" value="DAG04635.1"/>
    <property type="molecule type" value="Genomic_DNA"/>
</dbReference>
<name>A0A8S5VDE1_9CAUD</name>
<accession>A0A8S5VDE1</accession>
<protein>
    <submittedName>
        <fullName evidence="1">Transcriptional regulator</fullName>
    </submittedName>
</protein>
<sequence length="404" mass="48508">MRITNITSKIINIKFIYIEEFMGRKIILTEEQEKIVKDSYLSGMSCNQILKNTGFGRDAIKRCLVDAGIYNPDKTRYRKYSDEDIEYIKKYYQIGDWDSIFKKYPFMNKQNVYDMAKKRGFSADFYFWRKEDELIVKENMYSKTFEEISDLIDNRKSSSQVKQKAFKLGYRNDDSWTEEEINILKKNYSLIPMIEIMKLLPRHKTKDCIQMKASQLNLKSYYSLNCMWTDDEKDFIKNNWKFMSDIELADKLKRSQRNVKYQRERLGLFRSDPFGEINNRLNDYLRRRSYTWRKNSINACNNKCVLTGSEKFDVHHIYPVNQIISDILYELNLENKNLDEYTSKELEIIVTKFNEKQNKYLGVCVRQDIHNLFHSIYGDIATKDQWEQFVIDFKNDKFVDYIAA</sequence>